<feature type="chain" id="PRO_5024790237" evidence="1">
    <location>
        <begin position="19"/>
        <end position="361"/>
    </location>
</feature>
<dbReference type="GO" id="GO:0009313">
    <property type="term" value="P:oligosaccharide catabolic process"/>
    <property type="evidence" value="ECO:0007669"/>
    <property type="project" value="TreeGrafter"/>
</dbReference>
<protein>
    <submittedName>
        <fullName evidence="3">Sialidase</fullName>
    </submittedName>
</protein>
<dbReference type="GO" id="GO:0005737">
    <property type="term" value="C:cytoplasm"/>
    <property type="evidence" value="ECO:0007669"/>
    <property type="project" value="TreeGrafter"/>
</dbReference>
<evidence type="ECO:0000256" key="1">
    <source>
        <dbReference type="SAM" id="SignalP"/>
    </source>
</evidence>
<name>A0A649UZH4_9STRA</name>
<evidence type="ECO:0000259" key="2">
    <source>
        <dbReference type="Pfam" id="PF13088"/>
    </source>
</evidence>
<dbReference type="GO" id="GO:0016020">
    <property type="term" value="C:membrane"/>
    <property type="evidence" value="ECO:0007669"/>
    <property type="project" value="TreeGrafter"/>
</dbReference>
<accession>A0A649UZH4</accession>
<dbReference type="CDD" id="cd15482">
    <property type="entry name" value="Sialidase_non-viral"/>
    <property type="match status" value="1"/>
</dbReference>
<evidence type="ECO:0000313" key="3">
    <source>
        <dbReference type="EMBL" id="QGJ83574.1"/>
    </source>
</evidence>
<dbReference type="EMBL" id="MN167399">
    <property type="protein sequence ID" value="QGJ83574.1"/>
    <property type="molecule type" value="mRNA"/>
</dbReference>
<feature type="signal peptide" evidence="1">
    <location>
        <begin position="1"/>
        <end position="18"/>
    </location>
</feature>
<dbReference type="Pfam" id="PF13088">
    <property type="entry name" value="BNR_2"/>
    <property type="match status" value="1"/>
</dbReference>
<dbReference type="InterPro" id="IPR026856">
    <property type="entry name" value="Sialidase_fam"/>
</dbReference>
<dbReference type="InterPro" id="IPR036278">
    <property type="entry name" value="Sialidase_sf"/>
</dbReference>
<dbReference type="PANTHER" id="PTHR10628">
    <property type="entry name" value="SIALIDASE"/>
    <property type="match status" value="1"/>
</dbReference>
<sequence>MYIIHICVIISFIIFSLCDPLIHNVPVFVHGEGGYPCIRIPAIIRTHTGKLLAFAECRKFIGDGCTPTDGKEYPKQEGATLDGRICLKSSTDDGYTWSNLSFPAGTELKMDDPEPVYDFETNTVVLMFKCDDKLTMIRSKDEGVTWSERVDHSAAVSPYGQVYPGPASGIQKTLEPHKGRLLWIGHYGAYDKDILWYSDDHGETIKMSQPPLPGVDEAQLVELHNGTVLANMRTPRKFGNYRAGSISVDGGNTYTLPYPEPKLIEPVCQASIIRDTQTNAFFFSNPHHITQRVNMTIQRSDNNCETWSKKYTLHPGKAGAYSGLTSVSTPGAIGLLWESEYEKCTGTCCVIYFSLVKSSLE</sequence>
<dbReference type="AlphaFoldDB" id="A0A649UZH4"/>
<proteinExistence type="evidence at transcript level"/>
<dbReference type="PANTHER" id="PTHR10628:SF30">
    <property type="entry name" value="EXO-ALPHA-SIALIDASE"/>
    <property type="match status" value="1"/>
</dbReference>
<dbReference type="GO" id="GO:0006689">
    <property type="term" value="P:ganglioside catabolic process"/>
    <property type="evidence" value="ECO:0007669"/>
    <property type="project" value="TreeGrafter"/>
</dbReference>
<dbReference type="GO" id="GO:0004308">
    <property type="term" value="F:exo-alpha-sialidase activity"/>
    <property type="evidence" value="ECO:0007669"/>
    <property type="project" value="InterPro"/>
</dbReference>
<dbReference type="Gene3D" id="2.120.10.10">
    <property type="match status" value="1"/>
</dbReference>
<feature type="domain" description="Sialidase" evidence="2">
    <location>
        <begin position="109"/>
        <end position="323"/>
    </location>
</feature>
<keyword evidence="1" id="KW-0732">Signal</keyword>
<reference evidence="3" key="1">
    <citation type="journal article" date="2019" name="Mol. Biol. Evol.">
        <title>Ancient Adaptive Lateral Gene Transfers in the Symbiotic Opalina - Blastocystis Stramenopile Lineage.</title>
        <authorList>
            <person name="Yubuki N."/>
            <person name="Galindo L.J."/>
            <person name="Reboul G."/>
            <person name="Lopez-Garcia P."/>
            <person name="Brown M.W."/>
            <person name="Pollet N."/>
            <person name="Moreira D."/>
        </authorList>
    </citation>
    <scope>NUCLEOTIDE SEQUENCE</scope>
    <source>
        <strain evidence="3">Opal32</strain>
    </source>
</reference>
<dbReference type="SUPFAM" id="SSF50939">
    <property type="entry name" value="Sialidases"/>
    <property type="match status" value="1"/>
</dbReference>
<organism evidence="3">
    <name type="scientific">Opalinidae sp</name>
    <dbReference type="NCBI Taxonomy" id="2059444"/>
    <lineage>
        <taxon>Eukaryota</taxon>
        <taxon>Sar</taxon>
        <taxon>Stramenopiles</taxon>
        <taxon>Bigyra</taxon>
        <taxon>Opalozoa</taxon>
        <taxon>Opalinata</taxon>
        <taxon>Opalinidae</taxon>
    </lineage>
</organism>
<dbReference type="InterPro" id="IPR011040">
    <property type="entry name" value="Sialidase"/>
</dbReference>